<evidence type="ECO:0000313" key="2">
    <source>
        <dbReference type="Proteomes" id="UP001189429"/>
    </source>
</evidence>
<gene>
    <name evidence="1" type="ORF">PCOR1329_LOCUS65903</name>
</gene>
<name>A0ABN9WFW0_9DINO</name>
<dbReference type="InterPro" id="IPR036790">
    <property type="entry name" value="Frizzled_dom_sf"/>
</dbReference>
<dbReference type="Gene3D" id="1.10.2000.10">
    <property type="entry name" value="Frizzled cysteine-rich domain"/>
    <property type="match status" value="1"/>
</dbReference>
<proteinExistence type="predicted"/>
<dbReference type="EMBL" id="CAUYUJ010018463">
    <property type="protein sequence ID" value="CAK0883776.1"/>
    <property type="molecule type" value="Genomic_DNA"/>
</dbReference>
<dbReference type="SUPFAM" id="SSF63501">
    <property type="entry name" value="Frizzled cysteine-rich domain"/>
    <property type="match status" value="1"/>
</dbReference>
<dbReference type="Proteomes" id="UP001189429">
    <property type="component" value="Unassembled WGS sequence"/>
</dbReference>
<feature type="non-terminal residue" evidence="1">
    <location>
        <position position="1"/>
    </location>
</feature>
<reference evidence="1" key="1">
    <citation type="submission" date="2023-10" db="EMBL/GenBank/DDBJ databases">
        <authorList>
            <person name="Chen Y."/>
            <person name="Shah S."/>
            <person name="Dougan E. K."/>
            <person name="Thang M."/>
            <person name="Chan C."/>
        </authorList>
    </citation>
    <scope>NUCLEOTIDE SEQUENCE [LARGE SCALE GENOMIC DNA]</scope>
</reference>
<evidence type="ECO:0000313" key="1">
    <source>
        <dbReference type="EMBL" id="CAK0883776.1"/>
    </source>
</evidence>
<comment type="caution">
    <text evidence="1">The sequence shown here is derived from an EMBL/GenBank/DDBJ whole genome shotgun (WGS) entry which is preliminary data.</text>
</comment>
<sequence length="297" mass="32882">SILLNEGLRAKRLPRVAMPVRGGHRTPALYISLTGVVEVLFLILPSDALERHGQPFASNAMGGGSRAGVSISADGHAGHGYLYTRDPVCLPRFCINPIFPGLMQFEHNVLDNHTKRPWYCADSSAIWRRSGICERIVVGYEFALPGDQPGSTQEELALAQGRKALTAYVSHLTGMGYDFWDYTEPWKHDDCIQSVWKMSCYTYFPRCHQSGRYLRPCASTCESYVHTCKVQCCDEGVQCVFKHETDLNDGSIKVEEGYDRHHGPSPLCTGAAASLSPTIWLGALAVVLRHWVALPAL</sequence>
<organism evidence="1 2">
    <name type="scientific">Prorocentrum cordatum</name>
    <dbReference type="NCBI Taxonomy" id="2364126"/>
    <lineage>
        <taxon>Eukaryota</taxon>
        <taxon>Sar</taxon>
        <taxon>Alveolata</taxon>
        <taxon>Dinophyceae</taxon>
        <taxon>Prorocentrales</taxon>
        <taxon>Prorocentraceae</taxon>
        <taxon>Prorocentrum</taxon>
    </lineage>
</organism>
<protein>
    <submittedName>
        <fullName evidence="1">Uncharacterized protein</fullName>
    </submittedName>
</protein>
<accession>A0ABN9WFW0</accession>
<keyword evidence="2" id="KW-1185">Reference proteome</keyword>